<evidence type="ECO:0000313" key="3">
    <source>
        <dbReference type="Proteomes" id="UP001642464"/>
    </source>
</evidence>
<protein>
    <submittedName>
        <fullName evidence="2">Uncharacterized protein</fullName>
    </submittedName>
</protein>
<proteinExistence type="predicted"/>
<keyword evidence="3" id="KW-1185">Reference proteome</keyword>
<accession>A0ABP0QU40</accession>
<name>A0ABP0QU40_9DINO</name>
<organism evidence="2 3">
    <name type="scientific">Durusdinium trenchii</name>
    <dbReference type="NCBI Taxonomy" id="1381693"/>
    <lineage>
        <taxon>Eukaryota</taxon>
        <taxon>Sar</taxon>
        <taxon>Alveolata</taxon>
        <taxon>Dinophyceae</taxon>
        <taxon>Suessiales</taxon>
        <taxon>Symbiodiniaceae</taxon>
        <taxon>Durusdinium</taxon>
    </lineage>
</organism>
<gene>
    <name evidence="2" type="ORF">SCF082_LOCUS42743</name>
</gene>
<comment type="caution">
    <text evidence="2">The sequence shown here is derived from an EMBL/GenBank/DDBJ whole genome shotgun (WGS) entry which is preliminary data.</text>
</comment>
<feature type="compositionally biased region" description="Acidic residues" evidence="1">
    <location>
        <begin position="11"/>
        <end position="66"/>
    </location>
</feature>
<dbReference type="Proteomes" id="UP001642464">
    <property type="component" value="Unassembled WGS sequence"/>
</dbReference>
<sequence length="192" mass="21109">MGSPDDRSKSEDEDQADEDEADEDEDSTEVLLTEDADEASIEEDSADEDEDSTEVLLTEDADEASIEQDSRERVEDAVQSDPAGNSCSQDSDCLSVVCVTSMVGYLKSAGYRLGQQDITGFSSKMCKPKLHDFDIELIPLSSNYPEYAFIFEEARTKWLSVIKGLSRAIRFVDGHKADKRISGVPNSNCSAL</sequence>
<reference evidence="2 3" key="1">
    <citation type="submission" date="2024-02" db="EMBL/GenBank/DDBJ databases">
        <authorList>
            <person name="Chen Y."/>
            <person name="Shah S."/>
            <person name="Dougan E. K."/>
            <person name="Thang M."/>
            <person name="Chan C."/>
        </authorList>
    </citation>
    <scope>NUCLEOTIDE SEQUENCE [LARGE SCALE GENOMIC DNA]</scope>
</reference>
<feature type="region of interest" description="Disordered" evidence="1">
    <location>
        <begin position="1"/>
        <end position="89"/>
    </location>
</feature>
<evidence type="ECO:0000313" key="2">
    <source>
        <dbReference type="EMBL" id="CAK9090636.1"/>
    </source>
</evidence>
<dbReference type="EMBL" id="CAXAMM010040018">
    <property type="protein sequence ID" value="CAK9090636.1"/>
    <property type="molecule type" value="Genomic_DNA"/>
</dbReference>
<feature type="compositionally biased region" description="Basic and acidic residues" evidence="1">
    <location>
        <begin position="1"/>
        <end position="10"/>
    </location>
</feature>
<evidence type="ECO:0000256" key="1">
    <source>
        <dbReference type="SAM" id="MobiDB-lite"/>
    </source>
</evidence>